<dbReference type="Proteomes" id="UP001632037">
    <property type="component" value="Unassembled WGS sequence"/>
</dbReference>
<keyword evidence="2" id="KW-1185">Reference proteome</keyword>
<sequence>MYKAPLLSVVRSLLPPDTVWPNDQYDIRLKDGKTVLMLVVRVSDPQLAVKLIDFVCPYTANFWARDSFGRHVIMDACSFGVHPSVLQHLIKWARRRYSPKMIVPMSRQDAQGLDAVELAIQGGHGALAFYLLGQRDPASRDYLLCVHYPLKVLELAIETGNETCARAVIANKRVVNHLQPGKTERLNLIARWTQRQTPVKRLFNVFTCVGVALHYKMPDIVRVIYDLNPEETRQAVWYAIYKSRAQSFGQLMVSPATKHIANSYLLDRIWSQLSVILLIRSWEVLARHERTCSLRERIRRHRQYRRRDWVAIAANPWTTLSSDVFSIVVSFLLPSEAKEAGKMAFLVEY</sequence>
<comment type="caution">
    <text evidence="1">The sequence shown here is derived from an EMBL/GenBank/DDBJ whole genome shotgun (WGS) entry which is preliminary data.</text>
</comment>
<dbReference type="SUPFAM" id="SSF48403">
    <property type="entry name" value="Ankyrin repeat"/>
    <property type="match status" value="1"/>
</dbReference>
<reference evidence="1 2" key="1">
    <citation type="submission" date="2024-09" db="EMBL/GenBank/DDBJ databases">
        <title>Genome sequencing and assembly of Phytophthora oleae, isolate VK10A, causative agent of rot of olive drupes.</title>
        <authorList>
            <person name="Conti Taguali S."/>
            <person name="Riolo M."/>
            <person name="La Spada F."/>
            <person name="Cacciola S.O."/>
            <person name="Dionisio G."/>
        </authorList>
    </citation>
    <scope>NUCLEOTIDE SEQUENCE [LARGE SCALE GENOMIC DNA]</scope>
    <source>
        <strain evidence="1 2">VK10A</strain>
    </source>
</reference>
<gene>
    <name evidence="1" type="ORF">V7S43_015729</name>
</gene>
<evidence type="ECO:0000313" key="2">
    <source>
        <dbReference type="Proteomes" id="UP001632037"/>
    </source>
</evidence>
<dbReference type="Gene3D" id="1.25.40.20">
    <property type="entry name" value="Ankyrin repeat-containing domain"/>
    <property type="match status" value="1"/>
</dbReference>
<accession>A0ABD3EZ47</accession>
<protein>
    <submittedName>
        <fullName evidence="1">Uncharacterized protein</fullName>
    </submittedName>
</protein>
<name>A0ABD3EZ47_9STRA</name>
<evidence type="ECO:0000313" key="1">
    <source>
        <dbReference type="EMBL" id="KAL3659150.1"/>
    </source>
</evidence>
<dbReference type="AlphaFoldDB" id="A0ABD3EZ47"/>
<dbReference type="InterPro" id="IPR036770">
    <property type="entry name" value="Ankyrin_rpt-contain_sf"/>
</dbReference>
<organism evidence="1 2">
    <name type="scientific">Phytophthora oleae</name>
    <dbReference type="NCBI Taxonomy" id="2107226"/>
    <lineage>
        <taxon>Eukaryota</taxon>
        <taxon>Sar</taxon>
        <taxon>Stramenopiles</taxon>
        <taxon>Oomycota</taxon>
        <taxon>Peronosporomycetes</taxon>
        <taxon>Peronosporales</taxon>
        <taxon>Peronosporaceae</taxon>
        <taxon>Phytophthora</taxon>
    </lineage>
</organism>
<dbReference type="EMBL" id="JBIMZQ010000048">
    <property type="protein sequence ID" value="KAL3659150.1"/>
    <property type="molecule type" value="Genomic_DNA"/>
</dbReference>
<proteinExistence type="predicted"/>